<comment type="caution">
    <text evidence="1">The sequence shown here is derived from an EMBL/GenBank/DDBJ whole genome shotgun (WGS) entry which is preliminary data.</text>
</comment>
<organism evidence="1 2">
    <name type="scientific">Romboutsia sedimentorum</name>
    <dbReference type="NCBI Taxonomy" id="1368474"/>
    <lineage>
        <taxon>Bacteria</taxon>
        <taxon>Bacillati</taxon>
        <taxon>Bacillota</taxon>
        <taxon>Clostridia</taxon>
        <taxon>Peptostreptococcales</taxon>
        <taxon>Peptostreptococcaceae</taxon>
        <taxon>Romboutsia</taxon>
    </lineage>
</organism>
<name>A0ABT7E733_9FIRM</name>
<dbReference type="RefSeq" id="WP_284131706.1">
    <property type="nucleotide sequence ID" value="NZ_JASKYM010000001.1"/>
</dbReference>
<accession>A0ABT7E733</accession>
<evidence type="ECO:0000313" key="2">
    <source>
        <dbReference type="Proteomes" id="UP001301012"/>
    </source>
</evidence>
<dbReference type="EMBL" id="JASKYM010000001">
    <property type="protein sequence ID" value="MDK2562744.1"/>
    <property type="molecule type" value="Genomic_DNA"/>
</dbReference>
<gene>
    <name evidence="1" type="ORF">QOZ84_04210</name>
</gene>
<evidence type="ECO:0000313" key="1">
    <source>
        <dbReference type="EMBL" id="MDK2562744.1"/>
    </source>
</evidence>
<reference evidence="1 2" key="1">
    <citation type="submission" date="2023-05" db="EMBL/GenBank/DDBJ databases">
        <title>Rombocin, a short stable natural nisin variant, displays selective antimicrobial activity against Listeria monocytogenes and employs dual mode of action to kill target bacterial strains.</title>
        <authorList>
            <person name="Wambui J."/>
            <person name="Stephan R."/>
            <person name="Kuipers O.P."/>
        </authorList>
    </citation>
    <scope>NUCLEOTIDE SEQUENCE [LARGE SCALE GENOMIC DNA]</scope>
    <source>
        <strain evidence="1 2">RC002</strain>
    </source>
</reference>
<protein>
    <recommendedName>
        <fullName evidence="3">DUF4352 domain-containing protein</fullName>
    </recommendedName>
</protein>
<evidence type="ECO:0008006" key="3">
    <source>
        <dbReference type="Google" id="ProtNLM"/>
    </source>
</evidence>
<dbReference type="Proteomes" id="UP001301012">
    <property type="component" value="Unassembled WGS sequence"/>
</dbReference>
<proteinExistence type="predicted"/>
<keyword evidence="2" id="KW-1185">Reference proteome</keyword>
<sequence>MKRIKLISMFTILFIVLMCKTSLCIDKDDEYGKDVWINNISDNDLKIRVTDVNIIEEKINIDNTYNASAIITMNVANNGRCDIELSNIDIYPYQGGKPTKYFVSTSKDNISGFIGNIKTGDSKNIKIGVALHNTNENIKLEMSNIEDVANETVIKSIKVK</sequence>